<gene>
    <name evidence="1" type="ORF">SDC9_155023</name>
</gene>
<comment type="caution">
    <text evidence="1">The sequence shown here is derived from an EMBL/GenBank/DDBJ whole genome shotgun (WGS) entry which is preliminary data.</text>
</comment>
<accession>A0A645F0F1</accession>
<organism evidence="1">
    <name type="scientific">bioreactor metagenome</name>
    <dbReference type="NCBI Taxonomy" id="1076179"/>
    <lineage>
        <taxon>unclassified sequences</taxon>
        <taxon>metagenomes</taxon>
        <taxon>ecological metagenomes</taxon>
    </lineage>
</organism>
<sequence length="52" mass="6017">MRNARHFLVRDEMVIFDGIQIGIRQFLQDFDGGRSLQCKQTDTVGNVADTRF</sequence>
<protein>
    <submittedName>
        <fullName evidence="1">Uncharacterized protein</fullName>
    </submittedName>
</protein>
<proteinExistence type="predicted"/>
<dbReference type="AlphaFoldDB" id="A0A645F0F1"/>
<name>A0A645F0F1_9ZZZZ</name>
<dbReference type="EMBL" id="VSSQ01053752">
    <property type="protein sequence ID" value="MPN07751.1"/>
    <property type="molecule type" value="Genomic_DNA"/>
</dbReference>
<evidence type="ECO:0000313" key="1">
    <source>
        <dbReference type="EMBL" id="MPN07751.1"/>
    </source>
</evidence>
<reference evidence="1" key="1">
    <citation type="submission" date="2019-08" db="EMBL/GenBank/DDBJ databases">
        <authorList>
            <person name="Kucharzyk K."/>
            <person name="Murdoch R.W."/>
            <person name="Higgins S."/>
            <person name="Loffler F."/>
        </authorList>
    </citation>
    <scope>NUCLEOTIDE SEQUENCE</scope>
</reference>